<dbReference type="AlphaFoldDB" id="A0A0P9MP89"/>
<sequence length="128" mass="14331">MYVSRNALAGVLMSLDENFVRAIYDELFEENFNRYKEILNQPIDDGKDSFARARNALALLDETEKSHVINFFKVVMFDSASVILGTLDGVHFPDDLDGDFLLLCDGKEIQGSLADIFIGKAQDAGVYE</sequence>
<comment type="caution">
    <text evidence="1">The sequence shown here is derived from an EMBL/GenBank/DDBJ whole genome shotgun (WGS) entry which is preliminary data.</text>
</comment>
<name>A0A0P9MP89_9PSED</name>
<dbReference type="Proteomes" id="UP000050411">
    <property type="component" value="Unassembled WGS sequence"/>
</dbReference>
<organism evidence="1 2">
    <name type="scientific">Pseudomonas congelans</name>
    <dbReference type="NCBI Taxonomy" id="200452"/>
    <lineage>
        <taxon>Bacteria</taxon>
        <taxon>Pseudomonadati</taxon>
        <taxon>Pseudomonadota</taxon>
        <taxon>Gammaproteobacteria</taxon>
        <taxon>Pseudomonadales</taxon>
        <taxon>Pseudomonadaceae</taxon>
        <taxon>Pseudomonas</taxon>
    </lineage>
</organism>
<dbReference type="EMBL" id="LJQB01000040">
    <property type="protein sequence ID" value="KPW85631.1"/>
    <property type="molecule type" value="Genomic_DNA"/>
</dbReference>
<gene>
    <name evidence="1" type="ORF">ALO92_100433</name>
</gene>
<proteinExistence type="predicted"/>
<accession>A0A0P9MP89</accession>
<evidence type="ECO:0000313" key="1">
    <source>
        <dbReference type="EMBL" id="KPW85631.1"/>
    </source>
</evidence>
<reference evidence="1 2" key="1">
    <citation type="submission" date="2015-09" db="EMBL/GenBank/DDBJ databases">
        <title>Genome announcement of multiple Pseudomonas syringae strains.</title>
        <authorList>
            <person name="Thakur S."/>
            <person name="Wang P.W."/>
            <person name="Gong Y."/>
            <person name="Weir B.S."/>
            <person name="Guttman D.S."/>
        </authorList>
    </citation>
    <scope>NUCLEOTIDE SEQUENCE [LARGE SCALE GENOMIC DNA]</scope>
    <source>
        <strain evidence="1 2">ICMP19117</strain>
    </source>
</reference>
<protein>
    <submittedName>
        <fullName evidence="1">Protein product</fullName>
    </submittedName>
</protein>
<evidence type="ECO:0000313" key="2">
    <source>
        <dbReference type="Proteomes" id="UP000050411"/>
    </source>
</evidence>
<dbReference type="PATRIC" id="fig|200452.3.peg.2194"/>